<organism evidence="1 2">
    <name type="scientific">Haemophilus haemolyticus</name>
    <dbReference type="NCBI Taxonomy" id="726"/>
    <lineage>
        <taxon>Bacteria</taxon>
        <taxon>Pseudomonadati</taxon>
        <taxon>Pseudomonadota</taxon>
        <taxon>Gammaproteobacteria</taxon>
        <taxon>Pasteurellales</taxon>
        <taxon>Pasteurellaceae</taxon>
        <taxon>Haemophilus</taxon>
    </lineage>
</organism>
<accession>A0A502LPC6</accession>
<dbReference type="AlphaFoldDB" id="A0A502LPC6"/>
<gene>
    <name evidence="1" type="ORF">EUX52_01425</name>
</gene>
<proteinExistence type="predicted"/>
<keyword evidence="1" id="KW-0808">Transferase</keyword>
<reference evidence="1 2" key="1">
    <citation type="submission" date="2019-01" db="EMBL/GenBank/DDBJ databases">
        <title>Comparative genomic analysis identifies haemin-independent Haemophilus haemolyticus: a formal re-classification of Haemophilus intermedius.</title>
        <authorList>
            <person name="Harris T.M."/>
            <person name="Price E.P."/>
            <person name="Sarovich D.S."/>
            <person name="Norskov-Lauritsen N."/>
            <person name="Beissbarth J."/>
            <person name="Chang A.B."/>
            <person name="Smith-Vaughan H.C."/>
        </authorList>
    </citation>
    <scope>NUCLEOTIDE SEQUENCE [LARGE SCALE GENOMIC DNA]</scope>
    <source>
        <strain evidence="1 2">60982 B Hi-1</strain>
    </source>
</reference>
<evidence type="ECO:0000313" key="1">
    <source>
        <dbReference type="EMBL" id="TPH23881.1"/>
    </source>
</evidence>
<evidence type="ECO:0000313" key="2">
    <source>
        <dbReference type="Proteomes" id="UP000316282"/>
    </source>
</evidence>
<dbReference type="EMBL" id="SDPD01000001">
    <property type="protein sequence ID" value="TPH23881.1"/>
    <property type="molecule type" value="Genomic_DNA"/>
</dbReference>
<sequence length="37" mass="4191">MFRKNDVNSHRSLGVLLSRDISVEKVGCAYARLDVKL</sequence>
<dbReference type="Proteomes" id="UP000316282">
    <property type="component" value="Unassembled WGS sequence"/>
</dbReference>
<protein>
    <submittedName>
        <fullName evidence="1">Phosphoribosylglycinamide formyltransferase</fullName>
    </submittedName>
</protein>
<comment type="caution">
    <text evidence="1">The sequence shown here is derived from an EMBL/GenBank/DDBJ whole genome shotgun (WGS) entry which is preliminary data.</text>
</comment>
<dbReference type="GO" id="GO:0016740">
    <property type="term" value="F:transferase activity"/>
    <property type="evidence" value="ECO:0007669"/>
    <property type="project" value="UniProtKB-KW"/>
</dbReference>
<name>A0A502LPC6_HAEHA</name>